<dbReference type="PANTHER" id="PTHR48032:SF6">
    <property type="entry name" value="RNA-BINDING (RRM_RBD_RNP MOTIFS) FAMILY PROTEIN"/>
    <property type="match status" value="1"/>
</dbReference>
<name>A0A1R2BSA2_9CILI</name>
<dbReference type="Gene3D" id="3.30.70.330">
    <property type="match status" value="2"/>
</dbReference>
<sequence length="219" mass="25202">MQQHKFEKKLFIGGLSVSTTEDHIKSYFSRFANIEKCSLILDKHTGRSRCFGFIIVSKKSSISKILSTKHIIDNKKIEIKPAFPKEKIIRYSGSRKVFVGGLIPEITTSEFTEYFSQYGHIEDSIVMKDRVSGKARGFGFVTFEKDQSVEDVMKNYDNHFIRGKWIECKRAVAKDKMGIENEVNESVQSSPGPRKMSMNNEEYTEELCKSLIDFILDEE</sequence>
<dbReference type="InterPro" id="IPR012677">
    <property type="entry name" value="Nucleotide-bd_a/b_plait_sf"/>
</dbReference>
<evidence type="ECO:0000313" key="5">
    <source>
        <dbReference type="EMBL" id="OMJ79626.1"/>
    </source>
</evidence>
<feature type="domain" description="RRM" evidence="4">
    <location>
        <begin position="8"/>
        <end position="84"/>
    </location>
</feature>
<evidence type="ECO:0000256" key="3">
    <source>
        <dbReference type="PROSITE-ProRule" id="PRU00176"/>
    </source>
</evidence>
<dbReference type="Proteomes" id="UP000187209">
    <property type="component" value="Unassembled WGS sequence"/>
</dbReference>
<dbReference type="GO" id="GO:0003729">
    <property type="term" value="F:mRNA binding"/>
    <property type="evidence" value="ECO:0007669"/>
    <property type="project" value="TreeGrafter"/>
</dbReference>
<feature type="domain" description="RRM" evidence="4">
    <location>
        <begin position="95"/>
        <end position="173"/>
    </location>
</feature>
<evidence type="ECO:0000256" key="1">
    <source>
        <dbReference type="ARBA" id="ARBA00022737"/>
    </source>
</evidence>
<evidence type="ECO:0000256" key="2">
    <source>
        <dbReference type="ARBA" id="ARBA00022884"/>
    </source>
</evidence>
<dbReference type="SUPFAM" id="SSF54928">
    <property type="entry name" value="RNA-binding domain, RBD"/>
    <property type="match status" value="2"/>
</dbReference>
<evidence type="ECO:0000313" key="6">
    <source>
        <dbReference type="Proteomes" id="UP000187209"/>
    </source>
</evidence>
<organism evidence="5 6">
    <name type="scientific">Stentor coeruleus</name>
    <dbReference type="NCBI Taxonomy" id="5963"/>
    <lineage>
        <taxon>Eukaryota</taxon>
        <taxon>Sar</taxon>
        <taxon>Alveolata</taxon>
        <taxon>Ciliophora</taxon>
        <taxon>Postciliodesmatophora</taxon>
        <taxon>Heterotrichea</taxon>
        <taxon>Heterotrichida</taxon>
        <taxon>Stentoridae</taxon>
        <taxon>Stentor</taxon>
    </lineage>
</organism>
<dbReference type="Pfam" id="PF00076">
    <property type="entry name" value="RRM_1"/>
    <property type="match status" value="2"/>
</dbReference>
<dbReference type="PROSITE" id="PS50102">
    <property type="entry name" value="RRM"/>
    <property type="match status" value="2"/>
</dbReference>
<reference evidence="5 6" key="1">
    <citation type="submission" date="2016-11" db="EMBL/GenBank/DDBJ databases">
        <title>The macronuclear genome of Stentor coeruleus: a giant cell with tiny introns.</title>
        <authorList>
            <person name="Slabodnick M."/>
            <person name="Ruby J.G."/>
            <person name="Reiff S.B."/>
            <person name="Swart E.C."/>
            <person name="Gosai S."/>
            <person name="Prabakaran S."/>
            <person name="Witkowska E."/>
            <person name="Larue G.E."/>
            <person name="Fisher S."/>
            <person name="Freeman R.M."/>
            <person name="Gunawardena J."/>
            <person name="Chu W."/>
            <person name="Stover N.A."/>
            <person name="Gregory B.D."/>
            <person name="Nowacki M."/>
            <person name="Derisi J."/>
            <person name="Roy S.W."/>
            <person name="Marshall W.F."/>
            <person name="Sood P."/>
        </authorList>
    </citation>
    <scope>NUCLEOTIDE SEQUENCE [LARGE SCALE GENOMIC DNA]</scope>
    <source>
        <strain evidence="5">WM001</strain>
    </source>
</reference>
<keyword evidence="1" id="KW-0677">Repeat</keyword>
<accession>A0A1R2BSA2</accession>
<dbReference type="PANTHER" id="PTHR48032">
    <property type="entry name" value="RNA-BINDING PROTEIN MUSASHI HOMOLOG RBP6"/>
    <property type="match status" value="1"/>
</dbReference>
<evidence type="ECO:0000259" key="4">
    <source>
        <dbReference type="PROSITE" id="PS50102"/>
    </source>
</evidence>
<dbReference type="OrthoDB" id="312488at2759"/>
<gene>
    <name evidence="5" type="ORF">SteCoe_20299</name>
</gene>
<dbReference type="InterPro" id="IPR000504">
    <property type="entry name" value="RRM_dom"/>
</dbReference>
<dbReference type="InterPro" id="IPR035979">
    <property type="entry name" value="RBD_domain_sf"/>
</dbReference>
<keyword evidence="6" id="KW-1185">Reference proteome</keyword>
<keyword evidence="2 3" id="KW-0694">RNA-binding</keyword>
<proteinExistence type="predicted"/>
<dbReference type="SMART" id="SM00360">
    <property type="entry name" value="RRM"/>
    <property type="match status" value="2"/>
</dbReference>
<dbReference type="EMBL" id="MPUH01000461">
    <property type="protein sequence ID" value="OMJ79626.1"/>
    <property type="molecule type" value="Genomic_DNA"/>
</dbReference>
<dbReference type="GO" id="GO:0006417">
    <property type="term" value="P:regulation of translation"/>
    <property type="evidence" value="ECO:0007669"/>
    <property type="project" value="TreeGrafter"/>
</dbReference>
<protein>
    <recommendedName>
        <fullName evidence="4">RRM domain-containing protein</fullName>
    </recommendedName>
</protein>
<comment type="caution">
    <text evidence="5">The sequence shown here is derived from an EMBL/GenBank/DDBJ whole genome shotgun (WGS) entry which is preliminary data.</text>
</comment>
<dbReference type="AlphaFoldDB" id="A0A1R2BSA2"/>